<accession>M1MKX0</accession>
<dbReference type="eggNOG" id="COG4963">
    <property type="taxonomic scope" value="Bacteria"/>
</dbReference>
<dbReference type="InterPro" id="IPR027417">
    <property type="entry name" value="P-loop_NTPase"/>
</dbReference>
<evidence type="ECO:0000313" key="3">
    <source>
        <dbReference type="Proteomes" id="UP000011728"/>
    </source>
</evidence>
<dbReference type="HOGENOM" id="CLU_1068349_0_0_9"/>
<proteinExistence type="predicted"/>
<dbReference type="InterPro" id="IPR050678">
    <property type="entry name" value="DNA_Partitioning_ATPase"/>
</dbReference>
<dbReference type="EMBL" id="CP004121">
    <property type="protein sequence ID" value="AGF55456.1"/>
    <property type="molecule type" value="Genomic_DNA"/>
</dbReference>
<feature type="domain" description="AAA" evidence="1">
    <location>
        <begin position="10"/>
        <end position="164"/>
    </location>
</feature>
<sequence length="260" mass="29174">MSISNRKKSKNILFYSPQGGTGKSTLAINTAIFSATFGLKTLLIDMSIYGNIISSLKIQQKGGGGLTSIITLLDLDKGLTISTDFNEEVKNSIRKNITVDNLDVIISANPIKMEAMNVNYTKAVMEVIENLNYDIIIVDTSSELDEKNFTLLEKADYIVMPVIQDISCGWKMVLFKEISERYIAKNDKIGLVVNKCSKYSGFNNMEFQNEIGFKIVGEIPLFLKQYQNYINSGVSINQMKNRKAYKSFAKIAQQILEKVK</sequence>
<dbReference type="Pfam" id="PF13614">
    <property type="entry name" value="AAA_31"/>
    <property type="match status" value="1"/>
</dbReference>
<keyword evidence="3" id="KW-1185">Reference proteome</keyword>
<dbReference type="Gene3D" id="3.40.50.300">
    <property type="entry name" value="P-loop containing nucleotide triphosphate hydrolases"/>
    <property type="match status" value="1"/>
</dbReference>
<dbReference type="InterPro" id="IPR025669">
    <property type="entry name" value="AAA_dom"/>
</dbReference>
<name>M1MKX0_9CLOT</name>
<dbReference type="RefSeq" id="WP_015391777.1">
    <property type="nucleotide sequence ID" value="NC_020291.1"/>
</dbReference>
<gene>
    <name evidence="2" type="ORF">Cspa_c16860</name>
</gene>
<dbReference type="PATRIC" id="fig|931276.5.peg.1657"/>
<protein>
    <recommendedName>
        <fullName evidence="1">AAA domain-containing protein</fullName>
    </recommendedName>
</protein>
<dbReference type="PANTHER" id="PTHR13696:SF99">
    <property type="entry name" value="COBYRINIC ACID AC-DIAMIDE SYNTHASE"/>
    <property type="match status" value="1"/>
</dbReference>
<dbReference type="SUPFAM" id="SSF52540">
    <property type="entry name" value="P-loop containing nucleoside triphosphate hydrolases"/>
    <property type="match status" value="1"/>
</dbReference>
<organism evidence="2 3">
    <name type="scientific">Clostridium saccharoperbutylacetonicum N1-4(HMT)</name>
    <dbReference type="NCBI Taxonomy" id="931276"/>
    <lineage>
        <taxon>Bacteria</taxon>
        <taxon>Bacillati</taxon>
        <taxon>Bacillota</taxon>
        <taxon>Clostridia</taxon>
        <taxon>Eubacteriales</taxon>
        <taxon>Clostridiaceae</taxon>
        <taxon>Clostridium</taxon>
    </lineage>
</organism>
<dbReference type="OrthoDB" id="3035369at2"/>
<evidence type="ECO:0000259" key="1">
    <source>
        <dbReference type="Pfam" id="PF13614"/>
    </source>
</evidence>
<dbReference type="PANTHER" id="PTHR13696">
    <property type="entry name" value="P-LOOP CONTAINING NUCLEOSIDE TRIPHOSPHATE HYDROLASE"/>
    <property type="match status" value="1"/>
</dbReference>
<reference evidence="2 3" key="1">
    <citation type="submission" date="2013-02" db="EMBL/GenBank/DDBJ databases">
        <title>Genome sequence of Clostridium saccharoperbutylacetonicum N1-4(HMT).</title>
        <authorList>
            <person name="Poehlein A."/>
            <person name="Daniel R."/>
        </authorList>
    </citation>
    <scope>NUCLEOTIDE SEQUENCE [LARGE SCALE GENOMIC DNA]</scope>
    <source>
        <strain evidence="3">N1-4(HMT)</strain>
    </source>
</reference>
<dbReference type="KEGG" id="csr:Cspa_c16860"/>
<dbReference type="AlphaFoldDB" id="M1MKX0"/>
<evidence type="ECO:0000313" key="2">
    <source>
        <dbReference type="EMBL" id="AGF55456.1"/>
    </source>
</evidence>
<dbReference type="Proteomes" id="UP000011728">
    <property type="component" value="Chromosome"/>
</dbReference>